<gene>
    <name evidence="2" type="ORF">N320_01265</name>
</gene>
<dbReference type="InterPro" id="IPR045154">
    <property type="entry name" value="PCF11-like"/>
</dbReference>
<dbReference type="PANTHER" id="PTHR15921:SF3">
    <property type="entry name" value="PRE-MRNA CLEAVAGE COMPLEX 2 PROTEIN PCF11"/>
    <property type="match status" value="1"/>
</dbReference>
<dbReference type="Proteomes" id="UP000054064">
    <property type="component" value="Unassembled WGS sequence"/>
</dbReference>
<dbReference type="InterPro" id="IPR021605">
    <property type="entry name" value="Pcf11_Clp1-ID"/>
</dbReference>
<evidence type="ECO:0000313" key="3">
    <source>
        <dbReference type="Proteomes" id="UP000054064"/>
    </source>
</evidence>
<proteinExistence type="predicted"/>
<organism evidence="2 3">
    <name type="scientific">Buceros rhinoceros silvestris</name>
    <dbReference type="NCBI Taxonomy" id="175836"/>
    <lineage>
        <taxon>Eukaryota</taxon>
        <taxon>Metazoa</taxon>
        <taxon>Chordata</taxon>
        <taxon>Craniata</taxon>
        <taxon>Vertebrata</taxon>
        <taxon>Euteleostomi</taxon>
        <taxon>Archelosauria</taxon>
        <taxon>Archosauria</taxon>
        <taxon>Dinosauria</taxon>
        <taxon>Saurischia</taxon>
        <taxon>Theropoda</taxon>
        <taxon>Coelurosauria</taxon>
        <taxon>Aves</taxon>
        <taxon>Neognathae</taxon>
        <taxon>Neoaves</taxon>
        <taxon>Telluraves</taxon>
        <taxon>Coraciimorphae</taxon>
        <taxon>Bucerotiformes</taxon>
        <taxon>Bucerotidae</taxon>
        <taxon>Buceros</taxon>
    </lineage>
</organism>
<sequence>MRFTAPQTHADHLDWHYRENRRKKVAHRAVTHRGWFCSETEWIKFEETADPEESAKSKFFEKAHEELILKRQEA</sequence>
<dbReference type="Pfam" id="PF11526">
    <property type="entry name" value="Pfc11_Clp1_ID"/>
    <property type="match status" value="1"/>
</dbReference>
<dbReference type="GO" id="GO:0005737">
    <property type="term" value="C:cytoplasm"/>
    <property type="evidence" value="ECO:0007669"/>
    <property type="project" value="TreeGrafter"/>
</dbReference>
<dbReference type="GO" id="GO:0000993">
    <property type="term" value="F:RNA polymerase II complex binding"/>
    <property type="evidence" value="ECO:0007669"/>
    <property type="project" value="InterPro"/>
</dbReference>
<feature type="non-terminal residue" evidence="2">
    <location>
        <position position="74"/>
    </location>
</feature>
<dbReference type="GO" id="GO:0006369">
    <property type="term" value="P:termination of RNA polymerase II transcription"/>
    <property type="evidence" value="ECO:0007669"/>
    <property type="project" value="InterPro"/>
</dbReference>
<dbReference type="GO" id="GO:0005849">
    <property type="term" value="C:mRNA cleavage factor complex"/>
    <property type="evidence" value="ECO:0007669"/>
    <property type="project" value="InterPro"/>
</dbReference>
<dbReference type="EMBL" id="KL525071">
    <property type="protein sequence ID" value="KFO90886.1"/>
    <property type="molecule type" value="Genomic_DNA"/>
</dbReference>
<evidence type="ECO:0000313" key="2">
    <source>
        <dbReference type="EMBL" id="KFO90886.1"/>
    </source>
</evidence>
<dbReference type="GO" id="GO:0031124">
    <property type="term" value="P:mRNA 3'-end processing"/>
    <property type="evidence" value="ECO:0007669"/>
    <property type="project" value="InterPro"/>
</dbReference>
<accession>A0A091H4V7</accession>
<dbReference type="GO" id="GO:0003729">
    <property type="term" value="F:mRNA binding"/>
    <property type="evidence" value="ECO:0007669"/>
    <property type="project" value="InterPro"/>
</dbReference>
<dbReference type="PANTHER" id="PTHR15921">
    <property type="entry name" value="PRE-MRNA CLEAVAGE COMPLEX II"/>
    <property type="match status" value="1"/>
</dbReference>
<keyword evidence="3" id="KW-1185">Reference proteome</keyword>
<name>A0A091H4V7_BUCRH</name>
<feature type="domain" description="Pcf11 Clp1-ID" evidence="1">
    <location>
        <begin position="20"/>
        <end position="58"/>
    </location>
</feature>
<protein>
    <submittedName>
        <fullName evidence="2">Pre-mRNA cleavage complex 2 protein Pcf11</fullName>
    </submittedName>
</protein>
<dbReference type="AlphaFoldDB" id="A0A091H4V7"/>
<evidence type="ECO:0000259" key="1">
    <source>
        <dbReference type="Pfam" id="PF11526"/>
    </source>
</evidence>
<reference evidence="2 3" key="1">
    <citation type="submission" date="2014-04" db="EMBL/GenBank/DDBJ databases">
        <title>Genome evolution of avian class.</title>
        <authorList>
            <person name="Zhang G."/>
            <person name="Li C."/>
        </authorList>
    </citation>
    <scope>NUCLEOTIDE SEQUENCE [LARGE SCALE GENOMIC DNA]</scope>
    <source>
        <strain evidence="2">BGI_N320</strain>
    </source>
</reference>